<keyword evidence="8" id="KW-1185">Reference proteome</keyword>
<dbReference type="InterPro" id="IPR017452">
    <property type="entry name" value="GPCR_Rhodpsn_7TM"/>
</dbReference>
<dbReference type="PANTHER" id="PTHR46641:SF2">
    <property type="entry name" value="FMRFAMIDE RECEPTOR"/>
    <property type="match status" value="1"/>
</dbReference>
<keyword evidence="3 5" id="KW-1133">Transmembrane helix</keyword>
<evidence type="ECO:0000256" key="1">
    <source>
        <dbReference type="ARBA" id="ARBA00004370"/>
    </source>
</evidence>
<comment type="subcellular location">
    <subcellularLocation>
        <location evidence="1">Membrane</location>
    </subcellularLocation>
</comment>
<feature type="transmembrane region" description="Helical" evidence="5">
    <location>
        <begin position="85"/>
        <end position="105"/>
    </location>
</feature>
<dbReference type="Proteomes" id="UP000695022">
    <property type="component" value="Unplaced"/>
</dbReference>
<feature type="chain" id="PRO_5045077174" evidence="6">
    <location>
        <begin position="32"/>
        <end position="396"/>
    </location>
</feature>
<feature type="transmembrane region" description="Helical" evidence="5">
    <location>
        <begin position="234"/>
        <end position="252"/>
    </location>
</feature>
<dbReference type="InterPro" id="IPR052954">
    <property type="entry name" value="GPCR-Ligand_Int"/>
</dbReference>
<evidence type="ECO:0000256" key="6">
    <source>
        <dbReference type="SAM" id="SignalP"/>
    </source>
</evidence>
<dbReference type="InterPro" id="IPR000276">
    <property type="entry name" value="GPCR_Rhodpsn"/>
</dbReference>
<keyword evidence="6" id="KW-0732">Signal</keyword>
<evidence type="ECO:0000313" key="8">
    <source>
        <dbReference type="Proteomes" id="UP000695022"/>
    </source>
</evidence>
<feature type="transmembrane region" description="Helical" evidence="5">
    <location>
        <begin position="291"/>
        <end position="311"/>
    </location>
</feature>
<evidence type="ECO:0000256" key="4">
    <source>
        <dbReference type="ARBA" id="ARBA00023136"/>
    </source>
</evidence>
<dbReference type="SUPFAM" id="SSF81321">
    <property type="entry name" value="Family A G protein-coupled receptor-like"/>
    <property type="match status" value="1"/>
</dbReference>
<protein>
    <submittedName>
        <fullName evidence="9">Uncharacterized protein LOC106807866</fullName>
    </submittedName>
</protein>
<feature type="transmembrane region" description="Helical" evidence="5">
    <location>
        <begin position="196"/>
        <end position="214"/>
    </location>
</feature>
<sequence length="396" mass="43148">MLRPAAMATAALVLLAMAVLPLAETVGTTQADNSFPSSSFSSVLFKESSSFPANLTDYVISTPAAAGEGASNNDAKRRQQIFEGIFYPVMAAATFIGNVINILVFTLGRMPSSALNVLLLGLSVAECTSGAAFFVFFSTNAFCDTCNRTATHVLEKVADLFFYTANWITMCLSVFRFVSVSYPLRYRTLCTRHKARIALAVSLAVNIAKEFVYWVHHFKTDEELRIVEPINQTIGRIVPCVVVLVTTLLSIVKVGAMTRESSSSGGGATSCHIGAAAASQRSSYETKVIRMLLVLLVLFFVTNAYCVMTLLCRIYDVPGNQHFLYSEAIAIGVNSSMNVVVYFWLNPCYRHAFYRVFKCPCRHAGRKGGVEHSHSANETGTAVTMDATTVMKDSSL</sequence>
<proteinExistence type="predicted"/>
<evidence type="ECO:0000313" key="9">
    <source>
        <dbReference type="RefSeq" id="XP_014665841.1"/>
    </source>
</evidence>
<dbReference type="Gene3D" id="1.20.1070.10">
    <property type="entry name" value="Rhodopsin 7-helix transmembrane proteins"/>
    <property type="match status" value="1"/>
</dbReference>
<dbReference type="RefSeq" id="XP_014665841.1">
    <property type="nucleotide sequence ID" value="XM_014810355.1"/>
</dbReference>
<evidence type="ECO:0000259" key="7">
    <source>
        <dbReference type="PROSITE" id="PS50262"/>
    </source>
</evidence>
<dbReference type="PROSITE" id="PS50262">
    <property type="entry name" value="G_PROTEIN_RECEP_F1_2"/>
    <property type="match status" value="1"/>
</dbReference>
<evidence type="ECO:0000256" key="3">
    <source>
        <dbReference type="ARBA" id="ARBA00022989"/>
    </source>
</evidence>
<feature type="transmembrane region" description="Helical" evidence="5">
    <location>
        <begin position="117"/>
        <end position="140"/>
    </location>
</feature>
<feature type="transmembrane region" description="Helical" evidence="5">
    <location>
        <begin position="160"/>
        <end position="184"/>
    </location>
</feature>
<evidence type="ECO:0000256" key="5">
    <source>
        <dbReference type="SAM" id="Phobius"/>
    </source>
</evidence>
<keyword evidence="2 5" id="KW-0812">Transmembrane</keyword>
<gene>
    <name evidence="9" type="primary">LOC106807866</name>
</gene>
<name>A0ABM1E0X0_PRICU</name>
<feature type="transmembrane region" description="Helical" evidence="5">
    <location>
        <begin position="323"/>
        <end position="345"/>
    </location>
</feature>
<feature type="signal peptide" evidence="6">
    <location>
        <begin position="1"/>
        <end position="31"/>
    </location>
</feature>
<evidence type="ECO:0000256" key="2">
    <source>
        <dbReference type="ARBA" id="ARBA00022692"/>
    </source>
</evidence>
<dbReference type="InterPro" id="IPR019424">
    <property type="entry name" value="7TM_GPCR_Srsx"/>
</dbReference>
<dbReference type="GeneID" id="106807866"/>
<reference evidence="9" key="1">
    <citation type="submission" date="2025-08" db="UniProtKB">
        <authorList>
            <consortium name="RefSeq"/>
        </authorList>
    </citation>
    <scope>IDENTIFICATION</scope>
</reference>
<feature type="domain" description="G-protein coupled receptors family 1 profile" evidence="7">
    <location>
        <begin position="97"/>
        <end position="342"/>
    </location>
</feature>
<dbReference type="Pfam" id="PF10320">
    <property type="entry name" value="7TM_GPCR_Srsx"/>
    <property type="match status" value="1"/>
</dbReference>
<accession>A0ABM1E0X0</accession>
<organism evidence="8 9">
    <name type="scientific">Priapulus caudatus</name>
    <name type="common">Priapulid worm</name>
    <dbReference type="NCBI Taxonomy" id="37621"/>
    <lineage>
        <taxon>Eukaryota</taxon>
        <taxon>Metazoa</taxon>
        <taxon>Ecdysozoa</taxon>
        <taxon>Scalidophora</taxon>
        <taxon>Priapulida</taxon>
        <taxon>Priapulimorpha</taxon>
        <taxon>Priapulimorphida</taxon>
        <taxon>Priapulidae</taxon>
        <taxon>Priapulus</taxon>
    </lineage>
</organism>
<dbReference type="PANTHER" id="PTHR46641">
    <property type="entry name" value="FMRFAMIDE RECEPTOR-RELATED"/>
    <property type="match status" value="1"/>
</dbReference>
<keyword evidence="4 5" id="KW-0472">Membrane</keyword>
<dbReference type="SMART" id="SM01381">
    <property type="entry name" value="7TM_GPCR_Srsx"/>
    <property type="match status" value="1"/>
</dbReference>